<gene>
    <name evidence="1" type="ORF">DSM19430T_22370</name>
</gene>
<dbReference type="AlphaFoldDB" id="A0A7J0BV18"/>
<proteinExistence type="predicted"/>
<dbReference type="Proteomes" id="UP000503820">
    <property type="component" value="Unassembled WGS sequence"/>
</dbReference>
<evidence type="ECO:0000313" key="1">
    <source>
        <dbReference type="EMBL" id="GFM37553.1"/>
    </source>
</evidence>
<sequence length="315" mass="34913">MDTGLKFDHIPSLSKPAYVNVPSASLSLNSDEQVFVARFPGGVRIYPQRIMVYHEVVNEEVDGILYSITYSPLSGSLVGYHGRAGRFETSFGVSGSMLNANSVLFDRATGSLWPQLYGIAVKGPLAGTGLDRFPLLWTTWQRAARAYPNAMVLSRSTGYNRRYGTDPYGSYSQRDSYYHNQHITYPVLHTDPRLHPKERIAALLADDLPIALPHSLVRRDGVVNFSAGVTPMVAVWDRNLDTVRVYEREVSGKTADFIAPDGKLLDAGTRTEWSYDGEALIGVLRGNSLRPVASMDSMWFAWAAFHPNTLIVPTP</sequence>
<dbReference type="EMBL" id="BLVP01000008">
    <property type="protein sequence ID" value="GFM37553.1"/>
    <property type="molecule type" value="Genomic_DNA"/>
</dbReference>
<dbReference type="Pfam" id="PF11376">
    <property type="entry name" value="DUF3179"/>
    <property type="match status" value="1"/>
</dbReference>
<organism evidence="1 2">
    <name type="scientific">Desulfovibrio psychrotolerans</name>
    <dbReference type="NCBI Taxonomy" id="415242"/>
    <lineage>
        <taxon>Bacteria</taxon>
        <taxon>Pseudomonadati</taxon>
        <taxon>Thermodesulfobacteriota</taxon>
        <taxon>Desulfovibrionia</taxon>
        <taxon>Desulfovibrionales</taxon>
        <taxon>Desulfovibrionaceae</taxon>
        <taxon>Desulfovibrio</taxon>
    </lineage>
</organism>
<keyword evidence="2" id="KW-1185">Reference proteome</keyword>
<dbReference type="InterPro" id="IPR021516">
    <property type="entry name" value="DUF3179"/>
</dbReference>
<accession>A0A7J0BV18</accession>
<name>A0A7J0BV18_9BACT</name>
<evidence type="ECO:0000313" key="2">
    <source>
        <dbReference type="Proteomes" id="UP000503820"/>
    </source>
</evidence>
<reference evidence="1 2" key="1">
    <citation type="submission" date="2020-05" db="EMBL/GenBank/DDBJ databases">
        <title>Draft genome sequence of Desulfovibrio psychrotolerans JS1T.</title>
        <authorList>
            <person name="Ueno A."/>
            <person name="Tamazawa S."/>
            <person name="Tamamura S."/>
            <person name="Murakami T."/>
            <person name="Kiyama T."/>
            <person name="Inomata H."/>
            <person name="Amano Y."/>
            <person name="Miyakawa K."/>
            <person name="Tamaki H."/>
            <person name="Naganuma T."/>
            <person name="Kaneko K."/>
        </authorList>
    </citation>
    <scope>NUCLEOTIDE SEQUENCE [LARGE SCALE GENOMIC DNA]</scope>
    <source>
        <strain evidence="1 2">JS1</strain>
    </source>
</reference>
<evidence type="ECO:0008006" key="3">
    <source>
        <dbReference type="Google" id="ProtNLM"/>
    </source>
</evidence>
<comment type="caution">
    <text evidence="1">The sequence shown here is derived from an EMBL/GenBank/DDBJ whole genome shotgun (WGS) entry which is preliminary data.</text>
</comment>
<protein>
    <recommendedName>
        <fullName evidence="3">DUF3179 domain-containing protein</fullName>
    </recommendedName>
</protein>